<keyword evidence="8 13" id="KW-0472">Membrane</keyword>
<comment type="function">
    <text evidence="11">Component of the F(0) channel, it forms part of the peripheral stalk, linking F(1) to F(0). The b'-subunit is a diverged and duplicated form of b found in plants and photosynthetic bacteria.</text>
</comment>
<proteinExistence type="inferred from homology"/>
<keyword evidence="4 13" id="KW-0812">Transmembrane</keyword>
<comment type="similarity">
    <text evidence="1 13 14">Belongs to the ATPase B chain family.</text>
</comment>
<evidence type="ECO:0000256" key="8">
    <source>
        <dbReference type="ARBA" id="ARBA00023136"/>
    </source>
</evidence>
<evidence type="ECO:0000256" key="7">
    <source>
        <dbReference type="ARBA" id="ARBA00023065"/>
    </source>
</evidence>
<dbReference type="GO" id="GO:0012505">
    <property type="term" value="C:endomembrane system"/>
    <property type="evidence" value="ECO:0007669"/>
    <property type="project" value="UniProtKB-SubCell"/>
</dbReference>
<evidence type="ECO:0000256" key="9">
    <source>
        <dbReference type="ARBA" id="ARBA00023310"/>
    </source>
</evidence>
<dbReference type="EMBL" id="WIOL01000009">
    <property type="protein sequence ID" value="MQT18636.1"/>
    <property type="molecule type" value="Genomic_DNA"/>
</dbReference>
<evidence type="ECO:0000256" key="6">
    <source>
        <dbReference type="ARBA" id="ARBA00022989"/>
    </source>
</evidence>
<keyword evidence="9 13" id="KW-0066">ATP synthesis</keyword>
<evidence type="ECO:0000256" key="5">
    <source>
        <dbReference type="ARBA" id="ARBA00022781"/>
    </source>
</evidence>
<keyword evidence="6 13" id="KW-1133">Transmembrane helix</keyword>
<comment type="subunit">
    <text evidence="13">F-type ATPases have 2 components, F(1) - the catalytic core - and F(0) - the membrane proton channel. F(1) has five subunits: alpha(3), beta(3), gamma(1), delta(1), epsilon(1). F(0) has three main subunits: a(1), b(2) and c(10-14). The alpha and beta chains form an alternating ring which encloses part of the gamma chain. F(1) is attached to F(0) by a central stalk formed by the gamma and epsilon chains, while a peripheral stalk is formed by the delta and b chains.</text>
</comment>
<keyword evidence="13" id="KW-1003">Cell membrane</keyword>
<evidence type="ECO:0000256" key="3">
    <source>
        <dbReference type="ARBA" id="ARBA00022547"/>
    </source>
</evidence>
<dbReference type="PANTHER" id="PTHR33445:SF1">
    <property type="entry name" value="ATP SYNTHASE SUBUNIT B"/>
    <property type="match status" value="1"/>
</dbReference>
<accession>A0A7C9GRT2</accession>
<dbReference type="GO" id="GO:0046933">
    <property type="term" value="F:proton-transporting ATP synthase activity, rotational mechanism"/>
    <property type="evidence" value="ECO:0007669"/>
    <property type="project" value="UniProtKB-UniRule"/>
</dbReference>
<comment type="subcellular location">
    <subcellularLocation>
        <location evidence="13">Cell membrane</location>
        <topology evidence="13">Single-pass membrane protein</topology>
    </subcellularLocation>
    <subcellularLocation>
        <location evidence="12">Endomembrane system</location>
        <topology evidence="12">Single-pass membrane protein</topology>
    </subcellularLocation>
</comment>
<dbReference type="AlphaFoldDB" id="A0A7C9GRT2"/>
<dbReference type="Proteomes" id="UP000481327">
    <property type="component" value="Unassembled WGS sequence"/>
</dbReference>
<keyword evidence="3 13" id="KW-0138">CF(0)</keyword>
<dbReference type="PANTHER" id="PTHR33445">
    <property type="entry name" value="ATP SYNTHASE SUBUNIT B', CHLOROPLASTIC"/>
    <property type="match status" value="1"/>
</dbReference>
<dbReference type="InterPro" id="IPR002146">
    <property type="entry name" value="ATP_synth_b/b'su_bac/chlpt"/>
</dbReference>
<evidence type="ECO:0000313" key="17">
    <source>
        <dbReference type="Proteomes" id="UP000481327"/>
    </source>
</evidence>
<keyword evidence="7 13" id="KW-0406">Ion transport</keyword>
<keyword evidence="17" id="KW-1185">Reference proteome</keyword>
<evidence type="ECO:0000313" key="16">
    <source>
        <dbReference type="EMBL" id="MQT18636.1"/>
    </source>
</evidence>
<comment type="caution">
    <text evidence="16">The sequence shown here is derived from an EMBL/GenBank/DDBJ whole genome shotgun (WGS) entry which is preliminary data.</text>
</comment>
<comment type="function">
    <text evidence="10 13">F(1)F(0) ATP synthase produces ATP from ADP in the presence of a proton or sodium gradient. F-type ATPases consist of two structural domains, F(1) containing the extramembraneous catalytic core and F(0) containing the membrane proton channel, linked together by a central stalk and a peripheral stalk. During catalysis, ATP synthesis in the catalytic domain of F(1) is coupled via a rotary mechanism of the central stalk subunits to proton translocation.</text>
</comment>
<dbReference type="Pfam" id="PF00430">
    <property type="entry name" value="ATP-synt_B"/>
    <property type="match status" value="1"/>
</dbReference>
<dbReference type="GO" id="GO:0045259">
    <property type="term" value="C:proton-transporting ATP synthase complex"/>
    <property type="evidence" value="ECO:0007669"/>
    <property type="project" value="UniProtKB-KW"/>
</dbReference>
<evidence type="ECO:0000256" key="10">
    <source>
        <dbReference type="ARBA" id="ARBA00025198"/>
    </source>
</evidence>
<protein>
    <recommendedName>
        <fullName evidence="13">ATP synthase subunit b</fullName>
    </recommendedName>
    <alternativeName>
        <fullName evidence="13">ATP synthase F(0) sector subunit b</fullName>
    </alternativeName>
    <alternativeName>
        <fullName evidence="13">ATPase subunit I</fullName>
    </alternativeName>
    <alternativeName>
        <fullName evidence="13">F-type ATPase subunit b</fullName>
        <shortName evidence="13">F-ATPase subunit b</shortName>
    </alternativeName>
</protein>
<evidence type="ECO:0000256" key="1">
    <source>
        <dbReference type="ARBA" id="ARBA00005513"/>
    </source>
</evidence>
<organism evidence="16 17">
    <name type="scientific">Sandarakinorhabdus fusca</name>
    <dbReference type="NCBI Taxonomy" id="1439888"/>
    <lineage>
        <taxon>Bacteria</taxon>
        <taxon>Pseudomonadati</taxon>
        <taxon>Pseudomonadota</taxon>
        <taxon>Alphaproteobacteria</taxon>
        <taxon>Sphingomonadales</taxon>
        <taxon>Sphingosinicellaceae</taxon>
        <taxon>Sandarakinorhabdus</taxon>
    </lineage>
</organism>
<reference evidence="16 17" key="1">
    <citation type="submission" date="2019-09" db="EMBL/GenBank/DDBJ databases">
        <title>Polymorphobacter sp. isolated from a lake in China.</title>
        <authorList>
            <person name="Liu Z."/>
        </authorList>
    </citation>
    <scope>NUCLEOTIDE SEQUENCE [LARGE SCALE GENOMIC DNA]</scope>
    <source>
        <strain evidence="16 17">D40P</strain>
    </source>
</reference>
<feature type="coiled-coil region" evidence="15">
    <location>
        <begin position="63"/>
        <end position="122"/>
    </location>
</feature>
<keyword evidence="2 13" id="KW-0813">Transport</keyword>
<dbReference type="OrthoDB" id="7391503at2"/>
<gene>
    <name evidence="13" type="primary">atpF</name>
    <name evidence="16" type="ORF">F3168_15390</name>
</gene>
<keyword evidence="15" id="KW-0175">Coiled coil</keyword>
<dbReference type="GO" id="GO:0046961">
    <property type="term" value="F:proton-transporting ATPase activity, rotational mechanism"/>
    <property type="evidence" value="ECO:0007669"/>
    <property type="project" value="TreeGrafter"/>
</dbReference>
<keyword evidence="5 13" id="KW-0375">Hydrogen ion transport</keyword>
<name>A0A7C9GRT2_9SPHN</name>
<evidence type="ECO:0000256" key="15">
    <source>
        <dbReference type="SAM" id="Coils"/>
    </source>
</evidence>
<evidence type="ECO:0000256" key="11">
    <source>
        <dbReference type="ARBA" id="ARBA00025614"/>
    </source>
</evidence>
<dbReference type="InterPro" id="IPR050059">
    <property type="entry name" value="ATP_synthase_B_chain"/>
</dbReference>
<dbReference type="RefSeq" id="WP_152579112.1">
    <property type="nucleotide sequence ID" value="NZ_JAATJI010000001.1"/>
</dbReference>
<evidence type="ECO:0000256" key="13">
    <source>
        <dbReference type="HAMAP-Rule" id="MF_01398"/>
    </source>
</evidence>
<evidence type="ECO:0000256" key="2">
    <source>
        <dbReference type="ARBA" id="ARBA00022448"/>
    </source>
</evidence>
<feature type="transmembrane region" description="Helical" evidence="13">
    <location>
        <begin position="32"/>
        <end position="49"/>
    </location>
</feature>
<sequence>MVEPSIDTIETQAMTAEGAHEGPLLLGLNAEAWVSVSMFIFFALAIILAKLPQRIAGALDDRIAGVKRQLDEAKAIRAEAEALLAGATRARDAATRDAEAIVARAEAEAAELINESRRAAELTIERRTVAAEAKIAAAERAAEADLRADVARRVTAAAATLIAAKADPALQARMTDDAILGLERRLH</sequence>
<evidence type="ECO:0000256" key="4">
    <source>
        <dbReference type="ARBA" id="ARBA00022692"/>
    </source>
</evidence>
<dbReference type="HAMAP" id="MF_01398">
    <property type="entry name" value="ATP_synth_b_bprime"/>
    <property type="match status" value="1"/>
</dbReference>
<evidence type="ECO:0000256" key="14">
    <source>
        <dbReference type="RuleBase" id="RU003848"/>
    </source>
</evidence>
<dbReference type="GO" id="GO:0005886">
    <property type="term" value="C:plasma membrane"/>
    <property type="evidence" value="ECO:0007669"/>
    <property type="project" value="UniProtKB-SubCell"/>
</dbReference>
<evidence type="ECO:0000256" key="12">
    <source>
        <dbReference type="ARBA" id="ARBA00037847"/>
    </source>
</evidence>